<sequence length="105" mass="12505">MKEYFVWDERLGIEVPHVEETWESLAEEVQQHILLKWEGIRGAIPDRIKELEHMINQKQHRLGHESNFEISCVLNRDIAELASIINDLWLWYRTNQDLAADKSHT</sequence>
<dbReference type="EMBL" id="JANCLT010000001">
    <property type="protein sequence ID" value="MCP8967452.1"/>
    <property type="molecule type" value="Genomic_DNA"/>
</dbReference>
<proteinExistence type="predicted"/>
<name>A0AA42BNA2_9BACI</name>
<dbReference type="AlphaFoldDB" id="A0AA42BNA2"/>
<dbReference type="Proteomes" id="UP001156102">
    <property type="component" value="Unassembled WGS sequence"/>
</dbReference>
<gene>
    <name evidence="1" type="ORF">NK662_02715</name>
</gene>
<comment type="caution">
    <text evidence="1">The sequence shown here is derived from an EMBL/GenBank/DDBJ whole genome shotgun (WGS) entry which is preliminary data.</text>
</comment>
<accession>A0AA42BNA2</accession>
<evidence type="ECO:0000313" key="1">
    <source>
        <dbReference type="EMBL" id="MCP8967452.1"/>
    </source>
</evidence>
<protein>
    <submittedName>
        <fullName evidence="1">Radical SAM protein</fullName>
    </submittedName>
</protein>
<organism evidence="1 2">
    <name type="scientific">Ectobacillus ponti</name>
    <dbReference type="NCBI Taxonomy" id="2961894"/>
    <lineage>
        <taxon>Bacteria</taxon>
        <taxon>Bacillati</taxon>
        <taxon>Bacillota</taxon>
        <taxon>Bacilli</taxon>
        <taxon>Bacillales</taxon>
        <taxon>Bacillaceae</taxon>
        <taxon>Ectobacillus</taxon>
    </lineage>
</organism>
<keyword evidence="2" id="KW-1185">Reference proteome</keyword>
<evidence type="ECO:0000313" key="2">
    <source>
        <dbReference type="Proteomes" id="UP001156102"/>
    </source>
</evidence>
<dbReference type="RefSeq" id="WP_254757096.1">
    <property type="nucleotide sequence ID" value="NZ_JANCLT010000001.1"/>
</dbReference>
<reference evidence="1" key="1">
    <citation type="submission" date="2022-07" db="EMBL/GenBank/DDBJ databases">
        <authorList>
            <person name="Li W.-J."/>
            <person name="Deng Q.-Q."/>
        </authorList>
    </citation>
    <scope>NUCLEOTIDE SEQUENCE</scope>
    <source>
        <strain evidence="1">SYSU M60031</strain>
    </source>
</reference>